<keyword evidence="6" id="KW-1003">Cell membrane</keyword>
<protein>
    <recommendedName>
        <fullName evidence="6">Septation ring formation regulator EzrA</fullName>
    </recommendedName>
</protein>
<dbReference type="HAMAP" id="MF_00728">
    <property type="entry name" value="EzrA"/>
    <property type="match status" value="1"/>
</dbReference>
<proteinExistence type="inferred from homology"/>
<feature type="topological domain" description="Cytoplasmic" evidence="6">
    <location>
        <begin position="27"/>
        <end position="574"/>
    </location>
</feature>
<gene>
    <name evidence="6" type="primary">ezrA</name>
    <name evidence="8" type="ORF">ABID28_001627</name>
</gene>
<keyword evidence="1 6" id="KW-0812">Transmembrane</keyword>
<dbReference type="Proteomes" id="UP001549037">
    <property type="component" value="Unassembled WGS sequence"/>
</dbReference>
<accession>A0ABV2JJQ5</accession>
<feature type="coiled-coil region" evidence="6">
    <location>
        <begin position="110"/>
        <end position="137"/>
    </location>
</feature>
<evidence type="ECO:0000256" key="7">
    <source>
        <dbReference type="SAM" id="Phobius"/>
    </source>
</evidence>
<keyword evidence="5 6" id="KW-0717">Septation</keyword>
<name>A0ABV2JJQ5_9STRE</name>
<dbReference type="Pfam" id="PF06160">
    <property type="entry name" value="EzrA"/>
    <property type="match status" value="1"/>
</dbReference>
<evidence type="ECO:0000313" key="9">
    <source>
        <dbReference type="Proteomes" id="UP001549037"/>
    </source>
</evidence>
<dbReference type="RefSeq" id="WP_354369695.1">
    <property type="nucleotide sequence ID" value="NZ_JBEPLN010000033.1"/>
</dbReference>
<keyword evidence="6" id="KW-0132">Cell division</keyword>
<evidence type="ECO:0000256" key="4">
    <source>
        <dbReference type="ARBA" id="ARBA00023136"/>
    </source>
</evidence>
<evidence type="ECO:0000256" key="5">
    <source>
        <dbReference type="ARBA" id="ARBA00023210"/>
    </source>
</evidence>
<evidence type="ECO:0000256" key="2">
    <source>
        <dbReference type="ARBA" id="ARBA00022989"/>
    </source>
</evidence>
<keyword evidence="2 6" id="KW-1133">Transmembrane helix</keyword>
<feature type="transmembrane region" description="Helical" evidence="7">
    <location>
        <begin position="6"/>
        <end position="26"/>
    </location>
</feature>
<keyword evidence="4 6" id="KW-0472">Membrane</keyword>
<comment type="subcellular location">
    <subcellularLocation>
        <location evidence="6">Cell membrane</location>
        <topology evidence="6">Single-pass membrane protein</topology>
    </subcellularLocation>
    <text evidence="6">Colocalized with FtsZ to the nascent septal site.</text>
</comment>
<organism evidence="8 9">
    <name type="scientific">Streptococcus porcorum</name>
    <dbReference type="NCBI Taxonomy" id="701526"/>
    <lineage>
        <taxon>Bacteria</taxon>
        <taxon>Bacillati</taxon>
        <taxon>Bacillota</taxon>
        <taxon>Bacilli</taxon>
        <taxon>Lactobacillales</taxon>
        <taxon>Streptococcaceae</taxon>
        <taxon>Streptococcus</taxon>
    </lineage>
</organism>
<dbReference type="InterPro" id="IPR010379">
    <property type="entry name" value="EzrA"/>
</dbReference>
<evidence type="ECO:0000256" key="6">
    <source>
        <dbReference type="HAMAP-Rule" id="MF_00728"/>
    </source>
</evidence>
<keyword evidence="6" id="KW-0131">Cell cycle</keyword>
<dbReference type="EMBL" id="JBEPLN010000033">
    <property type="protein sequence ID" value="MET3634966.1"/>
    <property type="molecule type" value="Genomic_DNA"/>
</dbReference>
<keyword evidence="3 6" id="KW-0175">Coiled coil</keyword>
<comment type="similarity">
    <text evidence="6">Belongs to the EzrA family.</text>
</comment>
<keyword evidence="9" id="KW-1185">Reference proteome</keyword>
<comment type="function">
    <text evidence="6">Negative regulator of FtsZ ring formation; modulates the frequency and position of FtsZ ring formation. Inhibits FtsZ ring formation at polar sites. Interacts either with FtsZ or with one of its binding partners to promote depolymerization.</text>
</comment>
<reference evidence="8 9" key="1">
    <citation type="submission" date="2024-06" db="EMBL/GenBank/DDBJ databases">
        <title>Genomic Encyclopedia of Type Strains, Phase IV (KMG-IV): sequencing the most valuable type-strain genomes for metagenomic binning, comparative biology and taxonomic classification.</title>
        <authorList>
            <person name="Goeker M."/>
        </authorList>
    </citation>
    <scope>NUCLEOTIDE SEQUENCE [LARGE SCALE GENOMIC DNA]</scope>
    <source>
        <strain evidence="8 9">DSM 28302</strain>
    </source>
</reference>
<dbReference type="NCBIfam" id="NF003407">
    <property type="entry name" value="PRK04778.1-1"/>
    <property type="match status" value="1"/>
</dbReference>
<sequence>MPSGIVLLIVAIVVLIILAYIVGIIIRKRNDSTIEKLEERKNELVALPVKDEIDEIESLHLVGQSQTNFREWNQKWMDLSENTFPDIDHHIFTAENLNDTFNFVRARHEIATVESQLNIVEEDIKSIREALGVLKEQEEKNSARVKHALDLYETLQNGISENEDNYGTTKPEIDKHLKNIEAEFTQFVTLNTSGDPVEAAEILDRAEEHTIALGQITEKIPAIVTKLEDDFPDQLDDLESGYRRLIEENYQFSEENIETRFQEIRQSIRDNSEELVTLELDRAAEENELIQQKIDALYRLFEDEIAAHQKVVKSSRIIPDYLAHTRENNKQLLAELERLSERYVINEKQSSIVDAFEGQLIEMEETTLEQINHLQVPEKPFSDLEKIFESTLEDLKTIEEGQLDVVSALKEIEKNEDRSRQKVDIFVNKLHSIKRFMEKRNLPGIPQDFLNLFFNTSHHLENLIEELNHTRINIDTVERMTEVSTSAIDNLEMTTYEIIQNATLTEQLLQYSNRYRSFEPNVQAAFLEALQLFERDFDYQASFDTISHALEVVEPGVTERFVKSYEKTRENIRF</sequence>
<evidence type="ECO:0000256" key="1">
    <source>
        <dbReference type="ARBA" id="ARBA00022692"/>
    </source>
</evidence>
<feature type="coiled-coil region" evidence="6">
    <location>
        <begin position="268"/>
        <end position="349"/>
    </location>
</feature>
<dbReference type="NCBIfam" id="NF003410">
    <property type="entry name" value="PRK04778.1-4"/>
    <property type="match status" value="1"/>
</dbReference>
<evidence type="ECO:0000256" key="3">
    <source>
        <dbReference type="ARBA" id="ARBA00023054"/>
    </source>
</evidence>
<feature type="topological domain" description="Extracellular" evidence="6">
    <location>
        <begin position="1"/>
        <end position="7"/>
    </location>
</feature>
<comment type="caution">
    <text evidence="8">The sequence shown here is derived from an EMBL/GenBank/DDBJ whole genome shotgun (WGS) entry which is preliminary data.</text>
</comment>
<evidence type="ECO:0000313" key="8">
    <source>
        <dbReference type="EMBL" id="MET3634966.1"/>
    </source>
</evidence>